<evidence type="ECO:0000256" key="1">
    <source>
        <dbReference type="SAM" id="MobiDB-lite"/>
    </source>
</evidence>
<protein>
    <submittedName>
        <fullName evidence="2">Uncharacterized protein</fullName>
    </submittedName>
</protein>
<name>A0A6P1ZM20_9BACT</name>
<evidence type="ECO:0000313" key="2">
    <source>
        <dbReference type="EMBL" id="TVM36560.1"/>
    </source>
</evidence>
<gene>
    <name evidence="2" type="ORF">DQK91_01135</name>
</gene>
<feature type="compositionally biased region" description="Basic and acidic residues" evidence="1">
    <location>
        <begin position="35"/>
        <end position="49"/>
    </location>
</feature>
<dbReference type="Proteomes" id="UP000434052">
    <property type="component" value="Unassembled WGS sequence"/>
</dbReference>
<reference evidence="2 3" key="1">
    <citation type="submission" date="2018-06" db="EMBL/GenBank/DDBJ databases">
        <title>Complete genome of Desulfovibrio marinus P48SEP.</title>
        <authorList>
            <person name="Crispim J.S."/>
            <person name="Vidigal P.M.P."/>
            <person name="Silva L.C.F."/>
            <person name="Araujo L.C."/>
            <person name="Laguardia C.N."/>
            <person name="Dias R.S."/>
            <person name="Sousa M.P."/>
            <person name="Paula S.O."/>
            <person name="Silva C."/>
        </authorList>
    </citation>
    <scope>NUCLEOTIDE SEQUENCE [LARGE SCALE GENOMIC DNA]</scope>
    <source>
        <strain evidence="2 3">P48SEP</strain>
    </source>
</reference>
<organism evidence="2 3">
    <name type="scientific">Oceanidesulfovibrio marinus</name>
    <dbReference type="NCBI Taxonomy" id="370038"/>
    <lineage>
        <taxon>Bacteria</taxon>
        <taxon>Pseudomonadati</taxon>
        <taxon>Thermodesulfobacteriota</taxon>
        <taxon>Desulfovibrionia</taxon>
        <taxon>Desulfovibrionales</taxon>
        <taxon>Desulfovibrionaceae</taxon>
        <taxon>Oceanidesulfovibrio</taxon>
    </lineage>
</organism>
<proteinExistence type="predicted"/>
<sequence>MKPEEDIMKTLNTVAILLAVFLLIPAGSAFAGRGGHQDHRQGQRMEQRMHQRGHTPGRHFAGQRQHYAHGKHFRRPAYRQHYRHQARAFHHRGQRFHQNYRHNRWAKRHWHR</sequence>
<comment type="caution">
    <text evidence="2">The sequence shown here is derived from an EMBL/GenBank/DDBJ whole genome shotgun (WGS) entry which is preliminary data.</text>
</comment>
<dbReference type="EMBL" id="QMIF01000001">
    <property type="protein sequence ID" value="TVM36560.1"/>
    <property type="molecule type" value="Genomic_DNA"/>
</dbReference>
<feature type="region of interest" description="Disordered" evidence="1">
    <location>
        <begin position="31"/>
        <end position="63"/>
    </location>
</feature>
<evidence type="ECO:0000313" key="3">
    <source>
        <dbReference type="Proteomes" id="UP000434052"/>
    </source>
</evidence>
<accession>A0A6P1ZM20</accession>
<dbReference type="AlphaFoldDB" id="A0A6P1ZM20"/>